<evidence type="ECO:0000259" key="3">
    <source>
        <dbReference type="PROSITE" id="PS51462"/>
    </source>
</evidence>
<dbReference type="Gene3D" id="3.90.79.10">
    <property type="entry name" value="Nucleoside Triphosphate Pyrophosphohydrolase"/>
    <property type="match status" value="1"/>
</dbReference>
<evidence type="ECO:0000313" key="4">
    <source>
        <dbReference type="EMBL" id="CAA9358944.1"/>
    </source>
</evidence>
<keyword evidence="2" id="KW-0378">Hydrolase</keyword>
<dbReference type="InterPro" id="IPR015797">
    <property type="entry name" value="NUDIX_hydrolase-like_dom_sf"/>
</dbReference>
<dbReference type="GO" id="GO:0016787">
    <property type="term" value="F:hydrolase activity"/>
    <property type="evidence" value="ECO:0007669"/>
    <property type="project" value="UniProtKB-KW"/>
</dbReference>
<dbReference type="InterPro" id="IPR000086">
    <property type="entry name" value="NUDIX_hydrolase_dom"/>
</dbReference>
<accession>A0A6J4MGS4</accession>
<reference evidence="4" key="1">
    <citation type="submission" date="2020-02" db="EMBL/GenBank/DDBJ databases">
        <authorList>
            <person name="Meier V. D."/>
        </authorList>
    </citation>
    <scope>NUCLEOTIDE SEQUENCE</scope>
    <source>
        <strain evidence="4">AVDCRST_MAG36</strain>
    </source>
</reference>
<evidence type="ECO:0000256" key="1">
    <source>
        <dbReference type="ARBA" id="ARBA00001946"/>
    </source>
</evidence>
<sequence>MTRFSVVPAAYLLLLRGSGPDLEVLLQLRGPGTTYKPGHWATAAAGHVEAGESVFAAAAREAHEELGVVVDPADVVPLCAMQRTLPGVSDPVEQRVDFFLTTRVWAGDPAVREHDKCSALAWHRPAELPDPVVPHEQVLLGLLAGGDVPPVVTYGFDGSGPW</sequence>
<comment type="cofactor">
    <cofactor evidence="1">
        <name>Mg(2+)</name>
        <dbReference type="ChEBI" id="CHEBI:18420"/>
    </cofactor>
</comment>
<protein>
    <recommendedName>
        <fullName evidence="3">Nudix hydrolase domain-containing protein</fullName>
    </recommendedName>
</protein>
<dbReference type="PANTHER" id="PTHR43046">
    <property type="entry name" value="GDP-MANNOSE MANNOSYL HYDROLASE"/>
    <property type="match status" value="1"/>
</dbReference>
<dbReference type="EMBL" id="CADCUH010000164">
    <property type="protein sequence ID" value="CAA9358944.1"/>
    <property type="molecule type" value="Genomic_DNA"/>
</dbReference>
<dbReference type="AlphaFoldDB" id="A0A6J4MGS4"/>
<dbReference type="PROSITE" id="PS51462">
    <property type="entry name" value="NUDIX"/>
    <property type="match status" value="1"/>
</dbReference>
<feature type="domain" description="Nudix hydrolase" evidence="3">
    <location>
        <begin position="5"/>
        <end position="145"/>
    </location>
</feature>
<dbReference type="PROSITE" id="PS00893">
    <property type="entry name" value="NUDIX_BOX"/>
    <property type="match status" value="1"/>
</dbReference>
<dbReference type="SUPFAM" id="SSF55811">
    <property type="entry name" value="Nudix"/>
    <property type="match status" value="1"/>
</dbReference>
<evidence type="ECO:0000256" key="2">
    <source>
        <dbReference type="ARBA" id="ARBA00022801"/>
    </source>
</evidence>
<dbReference type="Pfam" id="PF00293">
    <property type="entry name" value="NUDIX"/>
    <property type="match status" value="1"/>
</dbReference>
<proteinExistence type="predicted"/>
<dbReference type="PANTHER" id="PTHR43046:SF14">
    <property type="entry name" value="MUTT_NUDIX FAMILY PROTEIN"/>
    <property type="match status" value="1"/>
</dbReference>
<gene>
    <name evidence="4" type="ORF">AVDCRST_MAG36-2488</name>
</gene>
<dbReference type="InterPro" id="IPR020084">
    <property type="entry name" value="NUDIX_hydrolase_CS"/>
</dbReference>
<name>A0A6J4MGS4_9ACTN</name>
<organism evidence="4">
    <name type="scientific">uncultured Nocardioidaceae bacterium</name>
    <dbReference type="NCBI Taxonomy" id="253824"/>
    <lineage>
        <taxon>Bacteria</taxon>
        <taxon>Bacillati</taxon>
        <taxon>Actinomycetota</taxon>
        <taxon>Actinomycetes</taxon>
        <taxon>Propionibacteriales</taxon>
        <taxon>Nocardioidaceae</taxon>
        <taxon>environmental samples</taxon>
    </lineage>
</organism>